<organism evidence="2 3">
    <name type="scientific">Eumeta variegata</name>
    <name type="common">Bagworm moth</name>
    <name type="synonym">Eumeta japonica</name>
    <dbReference type="NCBI Taxonomy" id="151549"/>
    <lineage>
        <taxon>Eukaryota</taxon>
        <taxon>Metazoa</taxon>
        <taxon>Ecdysozoa</taxon>
        <taxon>Arthropoda</taxon>
        <taxon>Hexapoda</taxon>
        <taxon>Insecta</taxon>
        <taxon>Pterygota</taxon>
        <taxon>Neoptera</taxon>
        <taxon>Endopterygota</taxon>
        <taxon>Lepidoptera</taxon>
        <taxon>Glossata</taxon>
        <taxon>Ditrysia</taxon>
        <taxon>Tineoidea</taxon>
        <taxon>Psychidae</taxon>
        <taxon>Oiketicinae</taxon>
        <taxon>Eumeta</taxon>
    </lineage>
</organism>
<dbReference type="AlphaFoldDB" id="A0A4C1YK89"/>
<evidence type="ECO:0000313" key="3">
    <source>
        <dbReference type="Proteomes" id="UP000299102"/>
    </source>
</evidence>
<dbReference type="EMBL" id="BGZK01001248">
    <property type="protein sequence ID" value="GBP75404.1"/>
    <property type="molecule type" value="Genomic_DNA"/>
</dbReference>
<sequence>MKLKNRNEREKVYAARACDRDSNRKREQGSSGNPGVHSQPHVLDTLWLNSVAIERFVPRVRCPGIDSGTADGRCRRCGHNVRGRRLNILPEAWSQRFDFTKSNTLLFGSDQDPNRHFFAPRRCSLPHGRHRSMVSICRVCYNHNEHHRVRSQCI</sequence>
<reference evidence="2 3" key="1">
    <citation type="journal article" date="2019" name="Commun. Biol.">
        <title>The bagworm genome reveals a unique fibroin gene that provides high tensile strength.</title>
        <authorList>
            <person name="Kono N."/>
            <person name="Nakamura H."/>
            <person name="Ohtoshi R."/>
            <person name="Tomita M."/>
            <person name="Numata K."/>
            <person name="Arakawa K."/>
        </authorList>
    </citation>
    <scope>NUCLEOTIDE SEQUENCE [LARGE SCALE GENOMIC DNA]</scope>
</reference>
<name>A0A4C1YK89_EUMVA</name>
<comment type="caution">
    <text evidence="2">The sequence shown here is derived from an EMBL/GenBank/DDBJ whole genome shotgun (WGS) entry which is preliminary data.</text>
</comment>
<dbReference type="Proteomes" id="UP000299102">
    <property type="component" value="Unassembled WGS sequence"/>
</dbReference>
<evidence type="ECO:0000313" key="2">
    <source>
        <dbReference type="EMBL" id="GBP75404.1"/>
    </source>
</evidence>
<proteinExistence type="predicted"/>
<evidence type="ECO:0000256" key="1">
    <source>
        <dbReference type="SAM" id="MobiDB-lite"/>
    </source>
</evidence>
<accession>A0A4C1YK89</accession>
<feature type="compositionally biased region" description="Basic and acidic residues" evidence="1">
    <location>
        <begin position="1"/>
        <end position="28"/>
    </location>
</feature>
<protein>
    <submittedName>
        <fullName evidence="2">Uncharacterized protein</fullName>
    </submittedName>
</protein>
<gene>
    <name evidence="2" type="ORF">EVAR_54497_1</name>
</gene>
<keyword evidence="3" id="KW-1185">Reference proteome</keyword>
<feature type="region of interest" description="Disordered" evidence="1">
    <location>
        <begin position="1"/>
        <end position="39"/>
    </location>
</feature>